<evidence type="ECO:0000313" key="9">
    <source>
        <dbReference type="Proteomes" id="UP000196027"/>
    </source>
</evidence>
<dbReference type="GO" id="GO:0005524">
    <property type="term" value="F:ATP binding"/>
    <property type="evidence" value="ECO:0007669"/>
    <property type="project" value="UniProtKB-UniRule"/>
</dbReference>
<keyword evidence="8" id="KW-0723">Serine/threonine-protein kinase</keyword>
<dbReference type="KEGG" id="ome:OLMES_4836"/>
<feature type="binding site" evidence="5">
    <location>
        <position position="36"/>
    </location>
    <ligand>
        <name>ATP</name>
        <dbReference type="ChEBI" id="CHEBI:30616"/>
    </ligand>
</feature>
<dbReference type="InterPro" id="IPR011009">
    <property type="entry name" value="Kinase-like_dom_sf"/>
</dbReference>
<dbReference type="RefSeq" id="WP_087463560.1">
    <property type="nucleotide sequence ID" value="NZ_CP021425.1"/>
</dbReference>
<dbReference type="PROSITE" id="PS50011">
    <property type="entry name" value="PROTEIN_KINASE_DOM"/>
    <property type="match status" value="1"/>
</dbReference>
<dbReference type="InterPro" id="IPR000719">
    <property type="entry name" value="Prot_kinase_dom"/>
</dbReference>
<evidence type="ECO:0000256" key="4">
    <source>
        <dbReference type="ARBA" id="ARBA00022840"/>
    </source>
</evidence>
<gene>
    <name evidence="8" type="ORF">OLMES_4836</name>
</gene>
<reference evidence="8 9" key="1">
    <citation type="submission" date="2017-05" db="EMBL/GenBank/DDBJ databases">
        <title>Genomic insights into alkan degradation activity of Oleiphilus messinensis.</title>
        <authorList>
            <person name="Kozyavkin S.A."/>
            <person name="Slesarev A.I."/>
            <person name="Golyshin P.N."/>
            <person name="Korzhenkov A."/>
            <person name="Golyshina O.N."/>
            <person name="Toshchakov S.V."/>
        </authorList>
    </citation>
    <scope>NUCLEOTIDE SEQUENCE [LARGE SCALE GENOMIC DNA]</scope>
    <source>
        <strain evidence="8 9">ME102</strain>
    </source>
</reference>
<keyword evidence="1" id="KW-0808">Transferase</keyword>
<dbReference type="InterPro" id="IPR058395">
    <property type="entry name" value="DUF8082"/>
</dbReference>
<evidence type="ECO:0000256" key="3">
    <source>
        <dbReference type="ARBA" id="ARBA00022777"/>
    </source>
</evidence>
<protein>
    <submittedName>
        <fullName evidence="8">Type VI secretion system-associated serine/threonine protein kinase</fullName>
    </submittedName>
</protein>
<dbReference type="Gene3D" id="1.10.510.10">
    <property type="entry name" value="Transferase(Phosphotransferase) domain 1"/>
    <property type="match status" value="1"/>
</dbReference>
<dbReference type="Pfam" id="PF26309">
    <property type="entry name" value="DUF8082"/>
    <property type="match status" value="2"/>
</dbReference>
<name>A0A1Y0IHG6_9GAMM</name>
<dbReference type="Pfam" id="PF00069">
    <property type="entry name" value="Pkinase"/>
    <property type="match status" value="1"/>
</dbReference>
<keyword evidence="3 8" id="KW-0418">Kinase</keyword>
<dbReference type="InterPro" id="IPR008271">
    <property type="entry name" value="Ser/Thr_kinase_AS"/>
</dbReference>
<dbReference type="PROSITE" id="PS00108">
    <property type="entry name" value="PROTEIN_KINASE_ST"/>
    <property type="match status" value="1"/>
</dbReference>
<dbReference type="SMART" id="SM00220">
    <property type="entry name" value="S_TKc"/>
    <property type="match status" value="1"/>
</dbReference>
<dbReference type="PANTHER" id="PTHR43289">
    <property type="entry name" value="MITOGEN-ACTIVATED PROTEIN KINASE KINASE KINASE 20-RELATED"/>
    <property type="match status" value="1"/>
</dbReference>
<keyword evidence="9" id="KW-1185">Reference proteome</keyword>
<dbReference type="Proteomes" id="UP000196027">
    <property type="component" value="Chromosome"/>
</dbReference>
<dbReference type="SUPFAM" id="SSF56112">
    <property type="entry name" value="Protein kinase-like (PK-like)"/>
    <property type="match status" value="1"/>
</dbReference>
<feature type="region of interest" description="Disordered" evidence="6">
    <location>
        <begin position="375"/>
        <end position="412"/>
    </location>
</feature>
<dbReference type="Gene3D" id="3.30.200.20">
    <property type="entry name" value="Phosphorylase Kinase, domain 1"/>
    <property type="match status" value="1"/>
</dbReference>
<sequence length="479" mass="51706">MDKIGKYQIIETIGKGAMGAVYKGKDSIIDRIVAIKVIHPHLIEDGSGGDLLARFKHEAKAAARCSHQNIVTLFDFGINEHDIPYMVMEFIEGVDLRTLLRMGGAVSAQQAIEIITQVLSALAFAHDSGVVHRDIKPANIMVLDNGSVKVADFGVARLETSELTNAGDMVGTPSYMSPEALRGAIVDNRADLYSVAIVLLELLCGERPAAGLVDKETIMALLDKAALGANRTLAFFNVLESALQAKPERRYQSAKAFSDALCELAKQLGISEVQRDDLAATVISTRRIMADQTQMGGKSTRGGRTQPTGLTLEPNLLDVVEKSLATYIGPVSSILVKKRSSKSTSLDQLVQDLASHIPDETERNQFIASLKARYTRSGSGTGGPASGASDLSRVGDVSSMSTSVRGSSQTGQITLADSRMNEISEELAFYLGPLATRVVKKVAKKARSEKEFIVQLADKIPDPNQRKLFLDKMSRGIKF</sequence>
<dbReference type="OrthoDB" id="9801841at2"/>
<dbReference type="PANTHER" id="PTHR43289:SF6">
    <property type="entry name" value="SERINE_THREONINE-PROTEIN KINASE NEKL-3"/>
    <property type="match status" value="1"/>
</dbReference>
<evidence type="ECO:0000256" key="1">
    <source>
        <dbReference type="ARBA" id="ARBA00022679"/>
    </source>
</evidence>
<organism evidence="8 9">
    <name type="scientific">Oleiphilus messinensis</name>
    <dbReference type="NCBI Taxonomy" id="141451"/>
    <lineage>
        <taxon>Bacteria</taxon>
        <taxon>Pseudomonadati</taxon>
        <taxon>Pseudomonadota</taxon>
        <taxon>Gammaproteobacteria</taxon>
        <taxon>Oceanospirillales</taxon>
        <taxon>Oleiphilaceae</taxon>
        <taxon>Oleiphilus</taxon>
    </lineage>
</organism>
<evidence type="ECO:0000256" key="6">
    <source>
        <dbReference type="SAM" id="MobiDB-lite"/>
    </source>
</evidence>
<dbReference type="CDD" id="cd14014">
    <property type="entry name" value="STKc_PknB_like"/>
    <property type="match status" value="1"/>
</dbReference>
<keyword evidence="4 5" id="KW-0067">ATP-binding</keyword>
<dbReference type="AlphaFoldDB" id="A0A1Y0IHG6"/>
<keyword evidence="2 5" id="KW-0547">Nucleotide-binding</keyword>
<dbReference type="PROSITE" id="PS00107">
    <property type="entry name" value="PROTEIN_KINASE_ATP"/>
    <property type="match status" value="1"/>
</dbReference>
<feature type="compositionally biased region" description="Low complexity" evidence="6">
    <location>
        <begin position="398"/>
        <end position="408"/>
    </location>
</feature>
<evidence type="ECO:0000256" key="5">
    <source>
        <dbReference type="PROSITE-ProRule" id="PRU10141"/>
    </source>
</evidence>
<accession>A0A1Y0IHG6</accession>
<dbReference type="EMBL" id="CP021425">
    <property type="protein sequence ID" value="ARU58824.1"/>
    <property type="molecule type" value="Genomic_DNA"/>
</dbReference>
<dbReference type="InterPro" id="IPR017441">
    <property type="entry name" value="Protein_kinase_ATP_BS"/>
</dbReference>
<evidence type="ECO:0000259" key="7">
    <source>
        <dbReference type="PROSITE" id="PS50011"/>
    </source>
</evidence>
<proteinExistence type="predicted"/>
<feature type="domain" description="Protein kinase" evidence="7">
    <location>
        <begin position="7"/>
        <end position="262"/>
    </location>
</feature>
<evidence type="ECO:0000313" key="8">
    <source>
        <dbReference type="EMBL" id="ARU58824.1"/>
    </source>
</evidence>
<evidence type="ECO:0000256" key="2">
    <source>
        <dbReference type="ARBA" id="ARBA00022741"/>
    </source>
</evidence>
<dbReference type="GO" id="GO:0004674">
    <property type="term" value="F:protein serine/threonine kinase activity"/>
    <property type="evidence" value="ECO:0007669"/>
    <property type="project" value="UniProtKB-KW"/>
</dbReference>